<feature type="active site" evidence="6">
    <location>
        <position position="278"/>
    </location>
</feature>
<dbReference type="InterPro" id="IPR021109">
    <property type="entry name" value="Peptidase_aspartic_dom_sf"/>
</dbReference>
<evidence type="ECO:0000256" key="4">
    <source>
        <dbReference type="ARBA" id="ARBA00022801"/>
    </source>
</evidence>
<gene>
    <name evidence="9" type="ORF">BRARA_B00952</name>
</gene>
<dbReference type="PRINTS" id="PR00792">
    <property type="entry name" value="PEPSIN"/>
</dbReference>
<dbReference type="CDD" id="cd05476">
    <property type="entry name" value="pepsin_A_like_plant"/>
    <property type="match status" value="1"/>
</dbReference>
<keyword evidence="5" id="KW-0325">Glycoprotein</keyword>
<feature type="domain" description="Peptidase A1" evidence="8">
    <location>
        <begin position="63"/>
        <end position="394"/>
    </location>
</feature>
<keyword evidence="3" id="KW-0064">Aspartyl protease</keyword>
<dbReference type="Pfam" id="PF14543">
    <property type="entry name" value="TAXi_N"/>
    <property type="match status" value="1"/>
</dbReference>
<evidence type="ECO:0000313" key="9">
    <source>
        <dbReference type="EMBL" id="RID73826.1"/>
    </source>
</evidence>
<dbReference type="InterPro" id="IPR032799">
    <property type="entry name" value="TAXi_C"/>
</dbReference>
<dbReference type="InterPro" id="IPR033121">
    <property type="entry name" value="PEPTIDASE_A1"/>
</dbReference>
<sequence length="402" mass="44574">MKIHLVILLVLSIYATPTLAKPARPFILKLVRHKAEKNSKLYITKESDATISHLTPNREPPVFLAKLSIGEPPVPQLLHVDTGSSFTWIKCGGCITCQTQFPGYNPTASSTYSSVSCDDSSYESSPAFSPVKRTGECHYRQMYFDGSESRGTLAKETILFDTEDDGIESVSNVEFGCAHEIIVGFNVGTGLLGLAYGKFSILKQFSNKFSLCFETFSDDPSSGHSFLALGDGARTTGQSTSLFMRYGHYHVDLERISIDGRTINIPNQLTPIGNTIIDTGTSMLNLAEESYSDFKTHIDSLLDRHLNSFMDGHLVCYNGTIQHELPQLPTVTLTFYKGASLELDPTSLFHQLEDEYFCLSVMMSPKIDLSIIGTNALQSYNIGFDLDNETIYFDKISCDYLD</sequence>
<dbReference type="Pfam" id="PF14541">
    <property type="entry name" value="TAXi_C"/>
    <property type="match status" value="1"/>
</dbReference>
<accession>A0A398AEU7</accession>
<dbReference type="SUPFAM" id="SSF50630">
    <property type="entry name" value="Acid proteases"/>
    <property type="match status" value="1"/>
</dbReference>
<evidence type="ECO:0000256" key="7">
    <source>
        <dbReference type="SAM" id="SignalP"/>
    </source>
</evidence>
<feature type="active site" evidence="6">
    <location>
        <position position="81"/>
    </location>
</feature>
<name>A0A398AEU7_BRACM</name>
<feature type="signal peptide" evidence="7">
    <location>
        <begin position="1"/>
        <end position="20"/>
    </location>
</feature>
<reference evidence="9 10" key="1">
    <citation type="submission" date="2018-06" db="EMBL/GenBank/DDBJ databases">
        <title>WGS assembly of Brassica rapa FPsc.</title>
        <authorList>
            <person name="Bowman J."/>
            <person name="Kohchi T."/>
            <person name="Yamato K."/>
            <person name="Jenkins J."/>
            <person name="Shu S."/>
            <person name="Ishizaki K."/>
            <person name="Yamaoka S."/>
            <person name="Nishihama R."/>
            <person name="Nakamura Y."/>
            <person name="Berger F."/>
            <person name="Adam C."/>
            <person name="Aki S."/>
            <person name="Althoff F."/>
            <person name="Araki T."/>
            <person name="Arteaga-Vazquez M."/>
            <person name="Balasubrmanian S."/>
            <person name="Bauer D."/>
            <person name="Boehm C."/>
            <person name="Briginshaw L."/>
            <person name="Caballero-Perez J."/>
            <person name="Catarino B."/>
            <person name="Chen F."/>
            <person name="Chiyoda S."/>
            <person name="Chovatia M."/>
            <person name="Davies K."/>
            <person name="Delmans M."/>
            <person name="Demura T."/>
            <person name="Dierschke T."/>
            <person name="Dolan L."/>
            <person name="Dorantes-Acosta A."/>
            <person name="Eklund D."/>
            <person name="Florent S."/>
            <person name="Flores-Sandoval E."/>
            <person name="Fujiyama A."/>
            <person name="Fukuzawa H."/>
            <person name="Galik B."/>
            <person name="Grimanelli D."/>
            <person name="Grimwood J."/>
            <person name="Grossniklaus U."/>
            <person name="Hamada T."/>
            <person name="Haseloff J."/>
            <person name="Hetherington A."/>
            <person name="Higo A."/>
            <person name="Hirakawa Y."/>
            <person name="Hundley H."/>
            <person name="Ikeda Y."/>
            <person name="Inoue K."/>
            <person name="Inoue S."/>
            <person name="Ishida S."/>
            <person name="Jia Q."/>
            <person name="Kakita M."/>
            <person name="Kanazawa T."/>
            <person name="Kawai Y."/>
            <person name="Kawashima T."/>
            <person name="Kennedy M."/>
            <person name="Kinose K."/>
            <person name="Kinoshita T."/>
            <person name="Kohara Y."/>
            <person name="Koide E."/>
            <person name="Komatsu K."/>
            <person name="Kopischke S."/>
            <person name="Kubo M."/>
            <person name="Kyozuka J."/>
            <person name="Lagercrantz U."/>
            <person name="Lin S."/>
            <person name="Lindquist E."/>
            <person name="Lipzen A."/>
            <person name="Lu C."/>
            <person name="Luna E."/>
            <person name="Martienssen R."/>
            <person name="Minamino N."/>
            <person name="Mizutani M."/>
            <person name="Mizutani M."/>
            <person name="Mochizuki N."/>
            <person name="Monte I."/>
            <person name="Mosher R."/>
            <person name="Nagasaki H."/>
            <person name="Nakagami H."/>
            <person name="Naramoto S."/>
            <person name="Nishitani K."/>
            <person name="Ohtani M."/>
            <person name="Okamoto T."/>
            <person name="Okumura M."/>
            <person name="Phillips J."/>
            <person name="Pollak B."/>
            <person name="Reinders A."/>
            <person name="Roevekamp M."/>
            <person name="Sano R."/>
            <person name="Sawa S."/>
            <person name="Schmid M."/>
            <person name="Shirakawa M."/>
            <person name="Solano R."/>
            <person name="Spunde A."/>
            <person name="Suetsugu N."/>
            <person name="Sugano S."/>
            <person name="Sugiyama A."/>
            <person name="Sun R."/>
            <person name="Suzuki Y."/>
            <person name="Takenaka M."/>
            <person name="Takezawa D."/>
            <person name="Tomogane H."/>
            <person name="Tsuzuki M."/>
            <person name="Ueda T."/>
            <person name="Umeda M."/>
            <person name="Ward J."/>
            <person name="Watanabe Y."/>
            <person name="Yazaki K."/>
            <person name="Yokoyama R."/>
            <person name="Yoshitake Y."/>
            <person name="Yotsui I."/>
            <person name="Zachgo S."/>
            <person name="Schmutz J."/>
        </authorList>
    </citation>
    <scope>NUCLEOTIDE SEQUENCE [LARGE SCALE GENOMIC DNA]</scope>
    <source>
        <strain evidence="10">cv. B-3</strain>
    </source>
</reference>
<dbReference type="Gene3D" id="2.40.70.10">
    <property type="entry name" value="Acid Proteases"/>
    <property type="match status" value="2"/>
</dbReference>
<keyword evidence="7" id="KW-0732">Signal</keyword>
<dbReference type="PANTHER" id="PTHR47967">
    <property type="entry name" value="OS07G0603500 PROTEIN-RELATED"/>
    <property type="match status" value="1"/>
</dbReference>
<evidence type="ECO:0000256" key="3">
    <source>
        <dbReference type="ARBA" id="ARBA00022750"/>
    </source>
</evidence>
<dbReference type="GO" id="GO:0004190">
    <property type="term" value="F:aspartic-type endopeptidase activity"/>
    <property type="evidence" value="ECO:0007669"/>
    <property type="project" value="UniProtKB-KW"/>
</dbReference>
<feature type="chain" id="PRO_5017197865" description="Peptidase A1 domain-containing protein" evidence="7">
    <location>
        <begin position="21"/>
        <end position="402"/>
    </location>
</feature>
<dbReference type="InterPro" id="IPR032861">
    <property type="entry name" value="TAXi_N"/>
</dbReference>
<dbReference type="AlphaFoldDB" id="A0A398AEU7"/>
<evidence type="ECO:0000256" key="2">
    <source>
        <dbReference type="ARBA" id="ARBA00022670"/>
    </source>
</evidence>
<dbReference type="InterPro" id="IPR034161">
    <property type="entry name" value="Pepsin-like_plant"/>
</dbReference>
<evidence type="ECO:0000256" key="5">
    <source>
        <dbReference type="ARBA" id="ARBA00023180"/>
    </source>
</evidence>
<evidence type="ECO:0000313" key="10">
    <source>
        <dbReference type="Proteomes" id="UP000264353"/>
    </source>
</evidence>
<dbReference type="GO" id="GO:0006508">
    <property type="term" value="P:proteolysis"/>
    <property type="evidence" value="ECO:0007669"/>
    <property type="project" value="UniProtKB-KW"/>
</dbReference>
<dbReference type="PANTHER" id="PTHR47967:SF13">
    <property type="entry name" value="ASPARTYL PROTEASE UND-RELATED"/>
    <property type="match status" value="1"/>
</dbReference>
<dbReference type="PROSITE" id="PS51767">
    <property type="entry name" value="PEPTIDASE_A1"/>
    <property type="match status" value="1"/>
</dbReference>
<evidence type="ECO:0000259" key="8">
    <source>
        <dbReference type="PROSITE" id="PS51767"/>
    </source>
</evidence>
<proteinExistence type="inferred from homology"/>
<protein>
    <recommendedName>
        <fullName evidence="8">Peptidase A1 domain-containing protein</fullName>
    </recommendedName>
</protein>
<organism evidence="9 10">
    <name type="scientific">Brassica campestris</name>
    <name type="common">Field mustard</name>
    <dbReference type="NCBI Taxonomy" id="3711"/>
    <lineage>
        <taxon>Eukaryota</taxon>
        <taxon>Viridiplantae</taxon>
        <taxon>Streptophyta</taxon>
        <taxon>Embryophyta</taxon>
        <taxon>Tracheophyta</taxon>
        <taxon>Spermatophyta</taxon>
        <taxon>Magnoliopsida</taxon>
        <taxon>eudicotyledons</taxon>
        <taxon>Gunneridae</taxon>
        <taxon>Pentapetalae</taxon>
        <taxon>rosids</taxon>
        <taxon>malvids</taxon>
        <taxon>Brassicales</taxon>
        <taxon>Brassicaceae</taxon>
        <taxon>Brassiceae</taxon>
        <taxon>Brassica</taxon>
    </lineage>
</organism>
<evidence type="ECO:0000256" key="1">
    <source>
        <dbReference type="ARBA" id="ARBA00007447"/>
    </source>
</evidence>
<dbReference type="Proteomes" id="UP000264353">
    <property type="component" value="Chromosome A2"/>
</dbReference>
<comment type="similarity">
    <text evidence="1">Belongs to the peptidase A1 family.</text>
</comment>
<dbReference type="InterPro" id="IPR051708">
    <property type="entry name" value="Plant_Aspart_Prot_A1"/>
</dbReference>
<dbReference type="InterPro" id="IPR001461">
    <property type="entry name" value="Aspartic_peptidase_A1"/>
</dbReference>
<keyword evidence="2" id="KW-0645">Protease</keyword>
<evidence type="ECO:0000256" key="6">
    <source>
        <dbReference type="PIRSR" id="PIRSR601461-1"/>
    </source>
</evidence>
<keyword evidence="4" id="KW-0378">Hydrolase</keyword>
<dbReference type="EMBL" id="CM010629">
    <property type="protein sequence ID" value="RID73826.1"/>
    <property type="molecule type" value="Genomic_DNA"/>
</dbReference>